<dbReference type="Gene3D" id="1.10.10.1100">
    <property type="entry name" value="BFD-like [2Fe-2S]-binding domain"/>
    <property type="match status" value="1"/>
</dbReference>
<evidence type="ECO:0000256" key="2">
    <source>
        <dbReference type="SAM" id="SignalP"/>
    </source>
</evidence>
<evidence type="ECO:0000259" key="3">
    <source>
        <dbReference type="Pfam" id="PF07992"/>
    </source>
</evidence>
<name>A0A939IW33_9MICO</name>
<evidence type="ECO:0000256" key="1">
    <source>
        <dbReference type="ARBA" id="ARBA00023002"/>
    </source>
</evidence>
<dbReference type="AlphaFoldDB" id="A0A939IW33"/>
<dbReference type="Proteomes" id="UP000664385">
    <property type="component" value="Unassembled WGS sequence"/>
</dbReference>
<dbReference type="PRINTS" id="PR00368">
    <property type="entry name" value="FADPNR"/>
</dbReference>
<dbReference type="PANTHER" id="PTHR42949:SF3">
    <property type="entry name" value="ANAEROBIC GLYCEROL-3-PHOSPHATE DEHYDROGENASE SUBUNIT B"/>
    <property type="match status" value="1"/>
</dbReference>
<sequence length="463" mass="47377">MNRVVVIGAGPAGLAAAASAATAGADVVLVDEGERVGGQFWRHHPDLTAPRLQHQLGRFGRLSEALATVRTVSSASVWRVEADPLRVHVLVGPADATGRAAETLTADSVVVATGAHDRVLPVPGWTLPGVTSAGAIQALAKRDALAPGESTVVAGAGPFLLPVAQSVALQGGRVAEVVEAVGFGAILRGWGTKAWQLTAAAGKAGELSGYVASLARHRTPYRFGSAVTRIHGTDAVEAVTVQRIDTQWRPIAGTERTVECDSVGLGHGFTPRLETAIQFGCAISPDRFVTVDAEQRTTVPGVFAAGEITGIGGADAALAEGEIAGLAAAGAASDDPRLKGAAAVRRRMHAFAARLEVHGIRAGWTAWLDDDTIICRCESVRKASIDEFSGVSSRGMRLATRAGLGACQGRTCGRSVDDITGPAGSTVGAGFEHRPVLSSVRIGELAGLSNGAGTLDTEPSGGN</sequence>
<accession>A0A939IW33</accession>
<feature type="chain" id="PRO_5037980048" evidence="2">
    <location>
        <begin position="21"/>
        <end position="463"/>
    </location>
</feature>
<proteinExistence type="predicted"/>
<evidence type="ECO:0000313" key="5">
    <source>
        <dbReference type="Proteomes" id="UP000664385"/>
    </source>
</evidence>
<gene>
    <name evidence="4" type="ORF">JF543_14090</name>
</gene>
<dbReference type="EMBL" id="JAEMWU010000004">
    <property type="protein sequence ID" value="MBN8207081.1"/>
    <property type="molecule type" value="Genomic_DNA"/>
</dbReference>
<reference evidence="4" key="1">
    <citation type="submission" date="2020-12" db="EMBL/GenBank/DDBJ databases">
        <title>PHA producing bacteria isolated from mangrove.</title>
        <authorList>
            <person name="Zheng W."/>
            <person name="Yu S."/>
            <person name="Huang Y."/>
        </authorList>
    </citation>
    <scope>NUCLEOTIDE SEQUENCE</scope>
    <source>
        <strain evidence="4">GN8-5</strain>
    </source>
</reference>
<protein>
    <submittedName>
        <fullName evidence="4">FAD-dependent oxidoreductase</fullName>
    </submittedName>
</protein>
<dbReference type="PIRSF" id="PIRSF037495">
    <property type="entry name" value="Opine_OX_OoxA/HcnB"/>
    <property type="match status" value="1"/>
</dbReference>
<feature type="domain" description="FAD/NAD(P)-binding" evidence="3">
    <location>
        <begin position="3"/>
        <end position="321"/>
    </location>
</feature>
<keyword evidence="2" id="KW-0732">Signal</keyword>
<dbReference type="PRINTS" id="PR00469">
    <property type="entry name" value="PNDRDTASEII"/>
</dbReference>
<dbReference type="InterPro" id="IPR036188">
    <property type="entry name" value="FAD/NAD-bd_sf"/>
</dbReference>
<dbReference type="InterPro" id="IPR017224">
    <property type="entry name" value="Opine_Oxase_asu/HCN_bsu"/>
</dbReference>
<feature type="signal peptide" evidence="2">
    <location>
        <begin position="1"/>
        <end position="20"/>
    </location>
</feature>
<comment type="caution">
    <text evidence="4">The sequence shown here is derived from an EMBL/GenBank/DDBJ whole genome shotgun (WGS) entry which is preliminary data.</text>
</comment>
<dbReference type="Pfam" id="PF07992">
    <property type="entry name" value="Pyr_redox_2"/>
    <property type="match status" value="1"/>
</dbReference>
<evidence type="ECO:0000313" key="4">
    <source>
        <dbReference type="EMBL" id="MBN8207081.1"/>
    </source>
</evidence>
<keyword evidence="1" id="KW-0560">Oxidoreductase</keyword>
<organism evidence="4 5">
    <name type="scientific">Microbacterium esteraromaticum</name>
    <dbReference type="NCBI Taxonomy" id="57043"/>
    <lineage>
        <taxon>Bacteria</taxon>
        <taxon>Bacillati</taxon>
        <taxon>Actinomycetota</taxon>
        <taxon>Actinomycetes</taxon>
        <taxon>Micrococcales</taxon>
        <taxon>Microbacteriaceae</taxon>
        <taxon>Microbacterium</taxon>
    </lineage>
</organism>
<dbReference type="PANTHER" id="PTHR42949">
    <property type="entry name" value="ANAEROBIC GLYCEROL-3-PHOSPHATE DEHYDROGENASE SUBUNIT B"/>
    <property type="match status" value="1"/>
</dbReference>
<dbReference type="InterPro" id="IPR023753">
    <property type="entry name" value="FAD/NAD-binding_dom"/>
</dbReference>
<dbReference type="Gene3D" id="3.50.50.60">
    <property type="entry name" value="FAD/NAD(P)-binding domain"/>
    <property type="match status" value="2"/>
</dbReference>
<dbReference type="SUPFAM" id="SSF51905">
    <property type="entry name" value="FAD/NAD(P)-binding domain"/>
    <property type="match status" value="1"/>
</dbReference>
<dbReference type="RefSeq" id="WP_206824899.1">
    <property type="nucleotide sequence ID" value="NZ_JAEMWU010000004.1"/>
</dbReference>
<dbReference type="GO" id="GO:0016491">
    <property type="term" value="F:oxidoreductase activity"/>
    <property type="evidence" value="ECO:0007669"/>
    <property type="project" value="UniProtKB-KW"/>
</dbReference>
<dbReference type="InterPro" id="IPR051691">
    <property type="entry name" value="Metab_Enz_Cyan_OpOx_G3PDH"/>
</dbReference>
<dbReference type="InterPro" id="IPR041854">
    <property type="entry name" value="BFD-like_2Fe2S-bd_dom_sf"/>
</dbReference>